<keyword evidence="6" id="KW-0007">Acetylation</keyword>
<dbReference type="PROSITE" id="PS50127">
    <property type="entry name" value="UBC_2"/>
    <property type="match status" value="1"/>
</dbReference>
<evidence type="ECO:0000256" key="9">
    <source>
        <dbReference type="ARBA" id="ARBA00060202"/>
    </source>
</evidence>
<feature type="active site" description="Glycyl thioester intermediate" evidence="16">
    <location>
        <position position="85"/>
    </location>
</feature>
<dbReference type="PANTHER" id="PTHR24068">
    <property type="entry name" value="UBIQUITIN-CONJUGATING ENZYME E2"/>
    <property type="match status" value="1"/>
</dbReference>
<organism evidence="19 20">
    <name type="scientific">Gryllus longicercus</name>
    <dbReference type="NCBI Taxonomy" id="2509291"/>
    <lineage>
        <taxon>Eukaryota</taxon>
        <taxon>Metazoa</taxon>
        <taxon>Ecdysozoa</taxon>
        <taxon>Arthropoda</taxon>
        <taxon>Hexapoda</taxon>
        <taxon>Insecta</taxon>
        <taxon>Pterygota</taxon>
        <taxon>Neoptera</taxon>
        <taxon>Polyneoptera</taxon>
        <taxon>Orthoptera</taxon>
        <taxon>Ensifera</taxon>
        <taxon>Gryllidea</taxon>
        <taxon>Grylloidea</taxon>
        <taxon>Gryllidae</taxon>
        <taxon>Gryllinae</taxon>
        <taxon>Gryllus</taxon>
    </lineage>
</organism>
<dbReference type="PROSITE" id="PS00183">
    <property type="entry name" value="UBC_1"/>
    <property type="match status" value="1"/>
</dbReference>
<sequence length="171" mass="18974">MSGESNAAKRRDIVKLIANGFEVEMLPDGNAYAVKFKGPTGTPYEGGIWKIRVQLPDNYPFSSPSIGFMNKIFHPNIDEKSGSVCLDVINQTWSPLFNLQNIFECFLPQLLAYPNPVDPINAEAAALFIDKPGEFHEMVSQFVRKYATEETYSLNGAGIDCDSESSLSELE</sequence>
<dbReference type="SUPFAM" id="SSF54495">
    <property type="entry name" value="UBC-like"/>
    <property type="match status" value="1"/>
</dbReference>
<comment type="catalytic activity">
    <reaction evidence="7">
        <text>S-ubiquitinyl-[E1 ubiquitin-activating enzyme]-L-cysteine + [acceptor protein]-L-lysine = [E1 ubiquitin-activating enzyme]-L-cysteine + N(6)-monoubiquitinyl-[acceptor protein]-L-lysine.</text>
        <dbReference type="EC" id="2.3.2.24"/>
    </reaction>
</comment>
<dbReference type="AlphaFoldDB" id="A0AAN9VXZ2"/>
<evidence type="ECO:0000256" key="16">
    <source>
        <dbReference type="PROSITE-ProRule" id="PRU10133"/>
    </source>
</evidence>
<keyword evidence="1" id="KW-0808">Transferase</keyword>
<keyword evidence="4 17" id="KW-0067">ATP-binding</keyword>
<dbReference type="Gene3D" id="3.10.110.10">
    <property type="entry name" value="Ubiquitin Conjugating Enzyme"/>
    <property type="match status" value="1"/>
</dbReference>
<dbReference type="GO" id="GO:0061631">
    <property type="term" value="F:ubiquitin conjugating enzyme activity"/>
    <property type="evidence" value="ECO:0007669"/>
    <property type="project" value="UniProtKB-EC"/>
</dbReference>
<reference evidence="19 20" key="1">
    <citation type="submission" date="2024-03" db="EMBL/GenBank/DDBJ databases">
        <title>The genome assembly and annotation of the cricket Gryllus longicercus Weissman &amp; Gray.</title>
        <authorList>
            <person name="Szrajer S."/>
            <person name="Gray D."/>
            <person name="Ylla G."/>
        </authorList>
    </citation>
    <scope>NUCLEOTIDE SEQUENCE [LARGE SCALE GENOMIC DNA]</scope>
    <source>
        <strain evidence="19">DAG 2021-001</strain>
        <tissue evidence="19">Whole body minus gut</tissue>
    </source>
</reference>
<evidence type="ECO:0000256" key="1">
    <source>
        <dbReference type="ARBA" id="ARBA00022679"/>
    </source>
</evidence>
<dbReference type="GO" id="GO:0005524">
    <property type="term" value="F:ATP binding"/>
    <property type="evidence" value="ECO:0007669"/>
    <property type="project" value="UniProtKB-UniRule"/>
</dbReference>
<dbReference type="EC" id="2.3.2.24" evidence="8"/>
<keyword evidence="5" id="KW-0832">Ubl conjugation</keyword>
<dbReference type="FunFam" id="3.10.110.10:FF:000078">
    <property type="entry name" value="ubiquitin-conjugating enzyme E2 H isoform X2"/>
    <property type="match status" value="1"/>
</dbReference>
<evidence type="ECO:0000256" key="17">
    <source>
        <dbReference type="RuleBase" id="RU362109"/>
    </source>
</evidence>
<evidence type="ECO:0000256" key="14">
    <source>
        <dbReference type="ARBA" id="ARBA00078369"/>
    </source>
</evidence>
<evidence type="ECO:0000256" key="11">
    <source>
        <dbReference type="ARBA" id="ARBA00072436"/>
    </source>
</evidence>
<dbReference type="InterPro" id="IPR023313">
    <property type="entry name" value="UBQ-conjugating_AS"/>
</dbReference>
<evidence type="ECO:0000256" key="3">
    <source>
        <dbReference type="ARBA" id="ARBA00022786"/>
    </source>
</evidence>
<evidence type="ECO:0000256" key="13">
    <source>
        <dbReference type="ARBA" id="ARBA00077502"/>
    </source>
</evidence>
<evidence type="ECO:0000256" key="15">
    <source>
        <dbReference type="ARBA" id="ARBA00082119"/>
    </source>
</evidence>
<keyword evidence="2 17" id="KW-0547">Nucleotide-binding</keyword>
<name>A0AAN9VXZ2_9ORTH</name>
<dbReference type="InterPro" id="IPR016135">
    <property type="entry name" value="UBQ-conjugating_enzyme/RWD"/>
</dbReference>
<evidence type="ECO:0000256" key="10">
    <source>
        <dbReference type="ARBA" id="ARBA00063081"/>
    </source>
</evidence>
<dbReference type="CDD" id="cd23797">
    <property type="entry name" value="UBCc_UBE2H"/>
    <property type="match status" value="1"/>
</dbReference>
<proteinExistence type="inferred from homology"/>
<keyword evidence="20" id="KW-1185">Reference proteome</keyword>
<evidence type="ECO:0000256" key="5">
    <source>
        <dbReference type="ARBA" id="ARBA00022843"/>
    </source>
</evidence>
<comment type="caution">
    <text evidence="19">The sequence shown here is derived from an EMBL/GenBank/DDBJ whole genome shotgun (WGS) entry which is preliminary data.</text>
</comment>
<evidence type="ECO:0000259" key="18">
    <source>
        <dbReference type="PROSITE" id="PS50127"/>
    </source>
</evidence>
<evidence type="ECO:0000313" key="19">
    <source>
        <dbReference type="EMBL" id="KAK7866199.1"/>
    </source>
</evidence>
<dbReference type="Pfam" id="PF00179">
    <property type="entry name" value="UQ_con"/>
    <property type="match status" value="1"/>
</dbReference>
<protein>
    <recommendedName>
        <fullName evidence="11">Ubiquitin-conjugating enzyme E2 H</fullName>
        <ecNumber evidence="8">2.3.2.24</ecNumber>
    </recommendedName>
    <alternativeName>
        <fullName evidence="14">(E3-independent) E2 ubiquitin-conjugating enzyme H</fullName>
    </alternativeName>
    <alternativeName>
        <fullName evidence="12">E2 ubiquitin-conjugating enzyme H</fullName>
    </alternativeName>
    <alternativeName>
        <fullName evidence="15">Ubiquitin carrier protein H</fullName>
    </alternativeName>
    <alternativeName>
        <fullName evidence="13">Ubiquitin-protein ligase H</fullName>
    </alternativeName>
</protein>
<evidence type="ECO:0000256" key="6">
    <source>
        <dbReference type="ARBA" id="ARBA00022990"/>
    </source>
</evidence>
<comment type="function">
    <text evidence="9">Accepts ubiquitin from the E1 complex and catalyzes its covalent attachment to other proteins. E2 ubiquitin conjugating enzyme that transfers ubiquitin to MAEA, a core component of the CTLH E3 ubiquitin-protein ligase complex. In vitro catalyzes 'Lys-11'- and 'Lys-48'-linked polyubiquitination. Capable, in vitro, to ubiquitinate histone H2A.</text>
</comment>
<evidence type="ECO:0000256" key="4">
    <source>
        <dbReference type="ARBA" id="ARBA00022840"/>
    </source>
</evidence>
<comment type="similarity">
    <text evidence="17">Belongs to the ubiquitin-conjugating enzyme family.</text>
</comment>
<dbReference type="SMART" id="SM00212">
    <property type="entry name" value="UBCc"/>
    <property type="match status" value="1"/>
</dbReference>
<dbReference type="EMBL" id="JAZDUA010000153">
    <property type="protein sequence ID" value="KAK7866199.1"/>
    <property type="molecule type" value="Genomic_DNA"/>
</dbReference>
<dbReference type="InterPro" id="IPR000608">
    <property type="entry name" value="UBC"/>
</dbReference>
<feature type="domain" description="UBC core" evidence="18">
    <location>
        <begin position="1"/>
        <end position="148"/>
    </location>
</feature>
<evidence type="ECO:0000256" key="2">
    <source>
        <dbReference type="ARBA" id="ARBA00022741"/>
    </source>
</evidence>
<evidence type="ECO:0000256" key="12">
    <source>
        <dbReference type="ARBA" id="ARBA00076312"/>
    </source>
</evidence>
<evidence type="ECO:0000256" key="8">
    <source>
        <dbReference type="ARBA" id="ARBA00039076"/>
    </source>
</evidence>
<gene>
    <name evidence="19" type="ORF">R5R35_001414</name>
</gene>
<keyword evidence="3 17" id="KW-0833">Ubl conjugation pathway</keyword>
<evidence type="ECO:0000313" key="20">
    <source>
        <dbReference type="Proteomes" id="UP001378592"/>
    </source>
</evidence>
<comment type="subunit">
    <text evidence="10">Interacts with MAEA and WDR26, components of the CTLH complex that contains GID4, RANBP9 and/or RANBP10, MKLN1, MAEA, RMND5A (or alternatively its paralog RMND5B), GID8, ARMC8, WDR26 and YPEL5.</text>
</comment>
<accession>A0AAN9VXZ2</accession>
<evidence type="ECO:0000256" key="7">
    <source>
        <dbReference type="ARBA" id="ARBA00035845"/>
    </source>
</evidence>
<dbReference type="Proteomes" id="UP001378592">
    <property type="component" value="Unassembled WGS sequence"/>
</dbReference>